<dbReference type="Proteomes" id="UP000261500">
    <property type="component" value="Unplaced"/>
</dbReference>
<protein>
    <recommendedName>
        <fullName evidence="3">SGNH hydrolase-type esterase domain-containing protein</fullName>
    </recommendedName>
</protein>
<sequence length="277" mass="30939">MCDPCTISYQSLENKIHQLGELIKGKDELLNDLISVAEAVKRNYSKVPVPPVPPVKSTGSIQETVTSQHQIISDRDLCTRCVSEEQVEVSLDANSLHAVGISSTPQPLFQPTTLIIGDSIIRKVRYFNAITHSIPGATASIILNKLQDLYPSLPSSIKRIVLHVGTNDTILQQSEKTKNDFRKLLSFLGTCDRTVFISGPIPTSGRGSGRFSRILSLHTWLQFTCRTQDFAFIDNFNLFWNRGYLFMRDGVHLNNNGSRILKTNLNYCILTTLSSQN</sequence>
<proteinExistence type="predicted"/>
<dbReference type="STRING" id="48699.ENSPLAP00000020198"/>
<evidence type="ECO:0000313" key="2">
    <source>
        <dbReference type="Proteomes" id="UP000261500"/>
    </source>
</evidence>
<dbReference type="Gene3D" id="3.40.50.12690">
    <property type="match status" value="1"/>
</dbReference>
<evidence type="ECO:0008006" key="3">
    <source>
        <dbReference type="Google" id="ProtNLM"/>
    </source>
</evidence>
<accession>A0A3B3V567</accession>
<reference evidence="1" key="1">
    <citation type="submission" date="2025-08" db="UniProtKB">
        <authorList>
            <consortium name="Ensembl"/>
        </authorList>
    </citation>
    <scope>IDENTIFICATION</scope>
</reference>
<dbReference type="Gene3D" id="3.40.50.12700">
    <property type="match status" value="1"/>
</dbReference>
<name>A0A3B3V567_9TELE</name>
<dbReference type="AlphaFoldDB" id="A0A3B3V567"/>
<reference evidence="1" key="2">
    <citation type="submission" date="2025-09" db="UniProtKB">
        <authorList>
            <consortium name="Ensembl"/>
        </authorList>
    </citation>
    <scope>IDENTIFICATION</scope>
</reference>
<evidence type="ECO:0000313" key="1">
    <source>
        <dbReference type="Ensembl" id="ENSPLAP00000020198.1"/>
    </source>
</evidence>
<dbReference type="SUPFAM" id="SSF52266">
    <property type="entry name" value="SGNH hydrolase"/>
    <property type="match status" value="1"/>
</dbReference>
<dbReference type="GeneTree" id="ENSGT01140000282613"/>
<dbReference type="CDD" id="cd00229">
    <property type="entry name" value="SGNH_hydrolase"/>
    <property type="match status" value="1"/>
</dbReference>
<organism evidence="1 2">
    <name type="scientific">Poecilia latipinna</name>
    <name type="common">sailfin molly</name>
    <dbReference type="NCBI Taxonomy" id="48699"/>
    <lineage>
        <taxon>Eukaryota</taxon>
        <taxon>Metazoa</taxon>
        <taxon>Chordata</taxon>
        <taxon>Craniata</taxon>
        <taxon>Vertebrata</taxon>
        <taxon>Euteleostomi</taxon>
        <taxon>Actinopterygii</taxon>
        <taxon>Neopterygii</taxon>
        <taxon>Teleostei</taxon>
        <taxon>Neoteleostei</taxon>
        <taxon>Acanthomorphata</taxon>
        <taxon>Ovalentaria</taxon>
        <taxon>Atherinomorphae</taxon>
        <taxon>Cyprinodontiformes</taxon>
        <taxon>Poeciliidae</taxon>
        <taxon>Poeciliinae</taxon>
        <taxon>Poecilia</taxon>
    </lineage>
</organism>
<keyword evidence="2" id="KW-1185">Reference proteome</keyword>
<dbReference type="Ensembl" id="ENSPLAT00000014148.1">
    <property type="protein sequence ID" value="ENSPLAP00000020198.1"/>
    <property type="gene ID" value="ENSPLAG00000002923.1"/>
</dbReference>